<evidence type="ECO:0000313" key="2">
    <source>
        <dbReference type="Proteomes" id="UP000244870"/>
    </source>
</evidence>
<evidence type="ECO:0008006" key="3">
    <source>
        <dbReference type="Google" id="ProtNLM"/>
    </source>
</evidence>
<reference evidence="1 2" key="1">
    <citation type="submission" date="2017-04" db="EMBL/GenBank/DDBJ databases">
        <title>Weissella cibaria strain m2 complete genome.</title>
        <authorList>
            <person name="Pan Q."/>
            <person name="Tan M."/>
            <person name="Yao F."/>
            <person name="Su S."/>
        </authorList>
    </citation>
    <scope>NUCLEOTIDE SEQUENCE [LARGE SCALE GENOMIC DNA]</scope>
    <source>
        <strain evidence="1 2">M2</strain>
    </source>
</reference>
<sequence length="133" mass="14592">MAKMTLTPEQVHDFSRADDFHIAPYRADGRTPGTPTWIWSVVVDGELYVRAWNGLQSRWYGSAKSQGAGEITIAGQTYRVAFELISGAGHEQLQAAIDTAYQTKYADSAYMPPMLGAGPREATVRVILKEQGA</sequence>
<name>A0A2S1KS54_9LACO</name>
<gene>
    <name evidence="1" type="ORF">B6254_1443</name>
</gene>
<dbReference type="AlphaFoldDB" id="A0A2S1KS54"/>
<dbReference type="Proteomes" id="UP000244870">
    <property type="component" value="Chromosome"/>
</dbReference>
<dbReference type="Pfam" id="PF10012">
    <property type="entry name" value="DUF2255"/>
    <property type="match status" value="1"/>
</dbReference>
<dbReference type="InterPro" id="IPR016888">
    <property type="entry name" value="UCP028498"/>
</dbReference>
<dbReference type="EMBL" id="CP020928">
    <property type="protein sequence ID" value="AWF95846.1"/>
    <property type="molecule type" value="Genomic_DNA"/>
</dbReference>
<proteinExistence type="predicted"/>
<accession>A0A2S1KS54</accession>
<organism evidence="1 2">
    <name type="scientific">Weissella cibaria</name>
    <dbReference type="NCBI Taxonomy" id="137591"/>
    <lineage>
        <taxon>Bacteria</taxon>
        <taxon>Bacillati</taxon>
        <taxon>Bacillota</taxon>
        <taxon>Bacilli</taxon>
        <taxon>Lactobacillales</taxon>
        <taxon>Lactobacillaceae</taxon>
        <taxon>Weissella</taxon>
    </lineage>
</organism>
<protein>
    <recommendedName>
        <fullName evidence="3">DUF2255 family protein</fullName>
    </recommendedName>
</protein>
<evidence type="ECO:0000313" key="1">
    <source>
        <dbReference type="EMBL" id="AWF95846.1"/>
    </source>
</evidence>